<proteinExistence type="predicted"/>
<accession>A0A099KVD8</accession>
<dbReference type="SUPFAM" id="SSF51126">
    <property type="entry name" value="Pectin lyase-like"/>
    <property type="match status" value="1"/>
</dbReference>
<keyword evidence="1" id="KW-0472">Membrane</keyword>
<dbReference type="EMBL" id="JQED01000005">
    <property type="protein sequence ID" value="KGJ94704.1"/>
    <property type="molecule type" value="Genomic_DNA"/>
</dbReference>
<comment type="caution">
    <text evidence="2">The sequence shown here is derived from an EMBL/GenBank/DDBJ whole genome shotgun (WGS) entry which is preliminary data.</text>
</comment>
<organism evidence="2 3">
    <name type="scientific">Colwellia psychrerythraea</name>
    <name type="common">Vibrio psychroerythus</name>
    <dbReference type="NCBI Taxonomy" id="28229"/>
    <lineage>
        <taxon>Bacteria</taxon>
        <taxon>Pseudomonadati</taxon>
        <taxon>Pseudomonadota</taxon>
        <taxon>Gammaproteobacteria</taxon>
        <taxon>Alteromonadales</taxon>
        <taxon>Colwelliaceae</taxon>
        <taxon>Colwellia</taxon>
    </lineage>
</organism>
<dbReference type="InterPro" id="IPR006626">
    <property type="entry name" value="PbH1"/>
</dbReference>
<dbReference type="AlphaFoldDB" id="A0A099KVD8"/>
<feature type="transmembrane region" description="Helical" evidence="1">
    <location>
        <begin position="12"/>
        <end position="39"/>
    </location>
</feature>
<dbReference type="InterPro" id="IPR011050">
    <property type="entry name" value="Pectin_lyase_fold/virulence"/>
</dbReference>
<sequence>MMKKLIGYVGRYFYVMGVVAHWLLAICLVLGIFIGSYIYNQYDLPADIFMKRVVSSLENTSSPLFQKLAQPVSYIAEHFISSEDFSVPHVVLSQKLIGASFENSKITAIDTELDERVITHHRRLVSQNYLRKIHVSTAKDFINAIKDAEAGDNIILSPGQYNINYSRVYLSAFGQTSYPIRISAEAFGDVSINLNSFEGFLITGDNWIVENLKITGVCAKHSGCEHAFHLAGSKNIVIRNNEIVDFNSSIKVNSSGKIPNRRYPDHILIESNSIYNTSARETHSSVTLVDIVAGNDSIMRKNYIGDNSKLGGDFTSYAAFLKGNGNNGLVENNIVNCESSVINDNSTRIGLSFGGGGTGPSFCRDGNCDSEHSNGVMRNNLILNCSQDVGIYLNRARNSTISHNSLFNTLGIDVRFKASSVKLFNNLSNGPIRSRDGGKIEVLLNNESEFDGNIKTIKKVKSEVSRDLCGMKRNRFSNVGALTMPCLEQVRMKSH</sequence>
<protein>
    <recommendedName>
        <fullName evidence="4">Right handed beta helix domain-containing protein</fullName>
    </recommendedName>
</protein>
<dbReference type="OrthoDB" id="5496540at2"/>
<dbReference type="SMART" id="SM00710">
    <property type="entry name" value="PbH1"/>
    <property type="match status" value="5"/>
</dbReference>
<dbReference type="InterPro" id="IPR012334">
    <property type="entry name" value="Pectin_lyas_fold"/>
</dbReference>
<keyword evidence="1" id="KW-1133">Transmembrane helix</keyword>
<keyword evidence="1" id="KW-0812">Transmembrane</keyword>
<evidence type="ECO:0000256" key="1">
    <source>
        <dbReference type="SAM" id="Phobius"/>
    </source>
</evidence>
<name>A0A099KVD8_COLPS</name>
<evidence type="ECO:0000313" key="2">
    <source>
        <dbReference type="EMBL" id="KGJ94704.1"/>
    </source>
</evidence>
<gene>
    <name evidence="2" type="ORF">ND2E_1893</name>
</gene>
<reference evidence="2 3" key="1">
    <citation type="submission" date="2014-08" db="EMBL/GenBank/DDBJ databases">
        <title>Genomic and Phenotypic Diversity of Colwellia psychrerythraea strains from Disparate Marine Basins.</title>
        <authorList>
            <person name="Techtmann S.M."/>
            <person name="Stelling S.C."/>
            <person name="Utturkar S.M."/>
            <person name="Alshibli N."/>
            <person name="Harris A."/>
            <person name="Brown S.D."/>
            <person name="Hazen T.C."/>
        </authorList>
    </citation>
    <scope>NUCLEOTIDE SEQUENCE [LARGE SCALE GENOMIC DNA]</scope>
    <source>
        <strain evidence="2 3">ND2E</strain>
    </source>
</reference>
<dbReference type="Proteomes" id="UP000029843">
    <property type="component" value="Unassembled WGS sequence"/>
</dbReference>
<evidence type="ECO:0008006" key="4">
    <source>
        <dbReference type="Google" id="ProtNLM"/>
    </source>
</evidence>
<dbReference type="RefSeq" id="WP_052056249.1">
    <property type="nucleotide sequence ID" value="NZ_JQED01000005.1"/>
</dbReference>
<dbReference type="Gene3D" id="2.160.20.10">
    <property type="entry name" value="Single-stranded right-handed beta-helix, Pectin lyase-like"/>
    <property type="match status" value="1"/>
</dbReference>
<dbReference type="PATRIC" id="fig|28229.4.peg.912"/>
<evidence type="ECO:0000313" key="3">
    <source>
        <dbReference type="Proteomes" id="UP000029843"/>
    </source>
</evidence>